<evidence type="ECO:0000313" key="3">
    <source>
        <dbReference type="Proteomes" id="UP001175211"/>
    </source>
</evidence>
<reference evidence="2" key="1">
    <citation type="submission" date="2023-06" db="EMBL/GenBank/DDBJ databases">
        <authorList>
            <consortium name="Lawrence Berkeley National Laboratory"/>
            <person name="Ahrendt S."/>
            <person name="Sahu N."/>
            <person name="Indic B."/>
            <person name="Wong-Bajracharya J."/>
            <person name="Merenyi Z."/>
            <person name="Ke H.-M."/>
            <person name="Monk M."/>
            <person name="Kocsube S."/>
            <person name="Drula E."/>
            <person name="Lipzen A."/>
            <person name="Balint B."/>
            <person name="Henrissat B."/>
            <person name="Andreopoulos B."/>
            <person name="Martin F.M."/>
            <person name="Harder C.B."/>
            <person name="Rigling D."/>
            <person name="Ford K.L."/>
            <person name="Foster G.D."/>
            <person name="Pangilinan J."/>
            <person name="Papanicolaou A."/>
            <person name="Barry K."/>
            <person name="LaButti K."/>
            <person name="Viragh M."/>
            <person name="Koriabine M."/>
            <person name="Yan M."/>
            <person name="Riley R."/>
            <person name="Champramary S."/>
            <person name="Plett K.L."/>
            <person name="Tsai I.J."/>
            <person name="Slot J."/>
            <person name="Sipos G."/>
            <person name="Plett J."/>
            <person name="Nagy L.G."/>
            <person name="Grigoriev I.V."/>
        </authorList>
    </citation>
    <scope>NUCLEOTIDE SEQUENCE</scope>
    <source>
        <strain evidence="2">CCBAS 213</strain>
    </source>
</reference>
<feature type="compositionally biased region" description="Low complexity" evidence="1">
    <location>
        <begin position="133"/>
        <end position="148"/>
    </location>
</feature>
<gene>
    <name evidence="2" type="ORF">EV420DRAFT_1481937</name>
</gene>
<name>A0AA39N0G8_ARMTA</name>
<dbReference type="Proteomes" id="UP001175211">
    <property type="component" value="Unassembled WGS sequence"/>
</dbReference>
<accession>A0AA39N0G8</accession>
<protein>
    <submittedName>
        <fullName evidence="2">Uncharacterized protein</fullName>
    </submittedName>
</protein>
<feature type="region of interest" description="Disordered" evidence="1">
    <location>
        <begin position="90"/>
        <end position="148"/>
    </location>
</feature>
<organism evidence="2 3">
    <name type="scientific">Armillaria tabescens</name>
    <name type="common">Ringless honey mushroom</name>
    <name type="synonym">Agaricus tabescens</name>
    <dbReference type="NCBI Taxonomy" id="1929756"/>
    <lineage>
        <taxon>Eukaryota</taxon>
        <taxon>Fungi</taxon>
        <taxon>Dikarya</taxon>
        <taxon>Basidiomycota</taxon>
        <taxon>Agaricomycotina</taxon>
        <taxon>Agaricomycetes</taxon>
        <taxon>Agaricomycetidae</taxon>
        <taxon>Agaricales</taxon>
        <taxon>Marasmiineae</taxon>
        <taxon>Physalacriaceae</taxon>
        <taxon>Desarmillaria</taxon>
    </lineage>
</organism>
<dbReference type="EMBL" id="JAUEPS010000029">
    <property type="protein sequence ID" value="KAK0452943.1"/>
    <property type="molecule type" value="Genomic_DNA"/>
</dbReference>
<keyword evidence="3" id="KW-1185">Reference proteome</keyword>
<evidence type="ECO:0000313" key="2">
    <source>
        <dbReference type="EMBL" id="KAK0452943.1"/>
    </source>
</evidence>
<comment type="caution">
    <text evidence="2">The sequence shown here is derived from an EMBL/GenBank/DDBJ whole genome shotgun (WGS) entry which is preliminary data.</text>
</comment>
<sequence length="148" mass="16289">MISDHQLPTTKPTNEKQKYGILNQICVANLLQPRSLDSNLAQIPENLKRSSSCFQQAKPVKTKSPISLSLTTKPKSYTRFLATLLGEDRRDGRGATVGRLQTIPSNNMSGGGGEYQQFSVAQEQSGYHTASYQPTQQQQPQAPIIGQK</sequence>
<feature type="compositionally biased region" description="Polar residues" evidence="1">
    <location>
        <begin position="116"/>
        <end position="132"/>
    </location>
</feature>
<dbReference type="AlphaFoldDB" id="A0AA39N0G8"/>
<dbReference type="RefSeq" id="XP_060328279.1">
    <property type="nucleotide sequence ID" value="XM_060469825.1"/>
</dbReference>
<proteinExistence type="predicted"/>
<evidence type="ECO:0000256" key="1">
    <source>
        <dbReference type="SAM" id="MobiDB-lite"/>
    </source>
</evidence>
<dbReference type="GeneID" id="85353373"/>